<evidence type="ECO:0000259" key="2">
    <source>
        <dbReference type="Pfam" id="PF00685"/>
    </source>
</evidence>
<dbReference type="PANTHER" id="PTHR15723:SF0">
    <property type="entry name" value="CARBOHYDRATE SULFOTRANSFERASE 15"/>
    <property type="match status" value="1"/>
</dbReference>
<reference evidence="3" key="2">
    <citation type="journal article" date="2021" name="Genome Biol. Evol.">
        <title>Developing a high-quality reference genome for a parasitic bivalve with doubly uniparental inheritance (Bivalvia: Unionida).</title>
        <authorList>
            <person name="Smith C.H."/>
        </authorList>
    </citation>
    <scope>NUCLEOTIDE SEQUENCE</scope>
    <source>
        <strain evidence="3">CHS0354</strain>
        <tissue evidence="3">Mantle</tissue>
    </source>
</reference>
<dbReference type="GO" id="GO:0050659">
    <property type="term" value="F:N-acetylgalactosamine 4-sulfate 6-O-sulfotransferase activity"/>
    <property type="evidence" value="ECO:0007669"/>
    <property type="project" value="TreeGrafter"/>
</dbReference>
<accession>A0AAE0VNY8</accession>
<gene>
    <name evidence="3" type="ORF">CHS0354_003928</name>
</gene>
<feature type="transmembrane region" description="Helical" evidence="1">
    <location>
        <begin position="26"/>
        <end position="45"/>
    </location>
</feature>
<dbReference type="InterPro" id="IPR000863">
    <property type="entry name" value="Sulfotransferase_dom"/>
</dbReference>
<keyword evidence="1" id="KW-1133">Transmembrane helix</keyword>
<organism evidence="3 4">
    <name type="scientific">Potamilus streckersoni</name>
    <dbReference type="NCBI Taxonomy" id="2493646"/>
    <lineage>
        <taxon>Eukaryota</taxon>
        <taxon>Metazoa</taxon>
        <taxon>Spiralia</taxon>
        <taxon>Lophotrochozoa</taxon>
        <taxon>Mollusca</taxon>
        <taxon>Bivalvia</taxon>
        <taxon>Autobranchia</taxon>
        <taxon>Heteroconchia</taxon>
        <taxon>Palaeoheterodonta</taxon>
        <taxon>Unionida</taxon>
        <taxon>Unionoidea</taxon>
        <taxon>Unionidae</taxon>
        <taxon>Ambleminae</taxon>
        <taxon>Lampsilini</taxon>
        <taxon>Potamilus</taxon>
    </lineage>
</organism>
<evidence type="ECO:0000256" key="1">
    <source>
        <dbReference type="SAM" id="Phobius"/>
    </source>
</evidence>
<sequence>MWSKLSLRWLVKLSQQGKDRQVNGQFLLLILIIFCLNVIVFIHTLTRLLHIAQIVDIKLFETETHFIMNSSVKTQGKFESSCSRLKSLSNVFSPSTISETNSGLHSSGQFSNHNKYPNAYEIFGGRSYYTGKVHDNDKTGVGVIPNTSENSERTVLNMRLDGFSGGLPTGKKFWHRSMQSQYYETRLLPLYTRSETPIDLMKLGSLKFIPGIKNPCWLEGNFMLCLPYFYLAGFPKCGTTDIYRKLSIHPDFISPISKEPHWLTRLRFAGVSMMQYLGYFSRATTLIGQLYKIRHRRMNSVITGDLSASTLWDNDWWPLIPGNCHTRIDEPEVTNVDFLLHLNPNVKVIAILRNPVDRLYSDYLYFSRTNKSSIDFHRKVVHSLNIYRTCMQKRSPRSCVYDRNISLQSHTEQQNEDCRLRIGLYYIYIRDFLNKMPRNNTLFLRLEDHAERPEKNMETVFRFLGLETQNTTIQRVLEEKIANTRSNSDVSIGPMLLKTRHILNDFYRPFNQKLADLLHDDRFNYGQETS</sequence>
<keyword evidence="1" id="KW-0812">Transmembrane</keyword>
<dbReference type="InterPro" id="IPR027417">
    <property type="entry name" value="P-loop_NTPase"/>
</dbReference>
<name>A0AAE0VNY8_9BIVA</name>
<proteinExistence type="predicted"/>
<evidence type="ECO:0000313" key="3">
    <source>
        <dbReference type="EMBL" id="KAK3584641.1"/>
    </source>
</evidence>
<keyword evidence="4" id="KW-1185">Reference proteome</keyword>
<reference evidence="3" key="1">
    <citation type="journal article" date="2021" name="Genome Biol. Evol.">
        <title>A High-Quality Reference Genome for a Parasitic Bivalve with Doubly Uniparental Inheritance (Bivalvia: Unionida).</title>
        <authorList>
            <person name="Smith C.H."/>
        </authorList>
    </citation>
    <scope>NUCLEOTIDE SEQUENCE</scope>
    <source>
        <strain evidence="3">CHS0354</strain>
    </source>
</reference>
<evidence type="ECO:0000313" key="4">
    <source>
        <dbReference type="Proteomes" id="UP001195483"/>
    </source>
</evidence>
<dbReference type="Gene3D" id="3.40.50.300">
    <property type="entry name" value="P-loop containing nucleotide triphosphate hydrolases"/>
    <property type="match status" value="1"/>
</dbReference>
<protein>
    <recommendedName>
        <fullName evidence="2">Sulfotransferase domain-containing protein</fullName>
    </recommendedName>
</protein>
<dbReference type="InterPro" id="IPR052654">
    <property type="entry name" value="CS_Sulfotransferase"/>
</dbReference>
<dbReference type="PANTHER" id="PTHR15723">
    <property type="entry name" value="CARBOHYDRATE SULFOTRANSFERASE 15"/>
    <property type="match status" value="1"/>
</dbReference>
<dbReference type="Pfam" id="PF00685">
    <property type="entry name" value="Sulfotransfer_1"/>
    <property type="match status" value="1"/>
</dbReference>
<dbReference type="SUPFAM" id="SSF52540">
    <property type="entry name" value="P-loop containing nucleoside triphosphate hydrolases"/>
    <property type="match status" value="1"/>
</dbReference>
<reference evidence="3" key="3">
    <citation type="submission" date="2023-05" db="EMBL/GenBank/DDBJ databases">
        <authorList>
            <person name="Smith C.H."/>
        </authorList>
    </citation>
    <scope>NUCLEOTIDE SEQUENCE</scope>
    <source>
        <strain evidence="3">CHS0354</strain>
        <tissue evidence="3">Mantle</tissue>
    </source>
</reference>
<dbReference type="GO" id="GO:0019319">
    <property type="term" value="P:hexose biosynthetic process"/>
    <property type="evidence" value="ECO:0007669"/>
    <property type="project" value="TreeGrafter"/>
</dbReference>
<feature type="domain" description="Sulfotransferase" evidence="2">
    <location>
        <begin position="231"/>
        <end position="487"/>
    </location>
</feature>
<dbReference type="AlphaFoldDB" id="A0AAE0VNY8"/>
<comment type="caution">
    <text evidence="3">The sequence shown here is derived from an EMBL/GenBank/DDBJ whole genome shotgun (WGS) entry which is preliminary data.</text>
</comment>
<dbReference type="EMBL" id="JAEAOA010000307">
    <property type="protein sequence ID" value="KAK3584641.1"/>
    <property type="molecule type" value="Genomic_DNA"/>
</dbReference>
<dbReference type="Proteomes" id="UP001195483">
    <property type="component" value="Unassembled WGS sequence"/>
</dbReference>
<keyword evidence="1" id="KW-0472">Membrane</keyword>